<keyword evidence="2" id="KW-0472">Membrane</keyword>
<accession>A0A2T4BRJ1</accession>
<evidence type="ECO:0000256" key="1">
    <source>
        <dbReference type="SAM" id="MobiDB-lite"/>
    </source>
</evidence>
<dbReference type="AlphaFoldDB" id="A0A2T4BRJ1"/>
<dbReference type="PANTHER" id="PTHR42850">
    <property type="entry name" value="METALLOPHOSPHOESTERASE"/>
    <property type="match status" value="1"/>
</dbReference>
<dbReference type="GO" id="GO:0000298">
    <property type="term" value="F:endopolyphosphatase activity"/>
    <property type="evidence" value="ECO:0007669"/>
    <property type="project" value="TreeGrafter"/>
</dbReference>
<feature type="compositionally biased region" description="Basic residues" evidence="1">
    <location>
        <begin position="310"/>
        <end position="320"/>
    </location>
</feature>
<name>A0A2T4BRJ1_TRILO</name>
<dbReference type="Proteomes" id="UP000240760">
    <property type="component" value="Unassembled WGS sequence"/>
</dbReference>
<dbReference type="InterPro" id="IPR029052">
    <property type="entry name" value="Metallo-depent_PP-like"/>
</dbReference>
<dbReference type="EMBL" id="KZ679144">
    <property type="protein sequence ID" value="PTB71919.1"/>
    <property type="molecule type" value="Genomic_DNA"/>
</dbReference>
<proteinExistence type="predicted"/>
<keyword evidence="5" id="KW-1185">Reference proteome</keyword>
<dbReference type="STRING" id="983965.A0A2T4BRJ1"/>
<dbReference type="GO" id="GO:0005737">
    <property type="term" value="C:cytoplasm"/>
    <property type="evidence" value="ECO:0007669"/>
    <property type="project" value="TreeGrafter"/>
</dbReference>
<evidence type="ECO:0000313" key="5">
    <source>
        <dbReference type="Proteomes" id="UP000240760"/>
    </source>
</evidence>
<evidence type="ECO:0000259" key="3">
    <source>
        <dbReference type="Pfam" id="PF00149"/>
    </source>
</evidence>
<feature type="region of interest" description="Disordered" evidence="1">
    <location>
        <begin position="35"/>
        <end position="57"/>
    </location>
</feature>
<dbReference type="SUPFAM" id="SSF56300">
    <property type="entry name" value="Metallo-dependent phosphatases"/>
    <property type="match status" value="1"/>
</dbReference>
<feature type="transmembrane region" description="Helical" evidence="2">
    <location>
        <begin position="63"/>
        <end position="84"/>
    </location>
</feature>
<reference evidence="4 5" key="1">
    <citation type="submission" date="2016-07" db="EMBL/GenBank/DDBJ databases">
        <title>Multiple horizontal gene transfer events from other fungi enriched the ability of initially mycotrophic Trichoderma (Ascomycota) to feed on dead plant biomass.</title>
        <authorList>
            <consortium name="DOE Joint Genome Institute"/>
            <person name="Aerts A."/>
            <person name="Atanasova L."/>
            <person name="Chenthamara K."/>
            <person name="Zhang J."/>
            <person name="Grujic M."/>
            <person name="Henrissat B."/>
            <person name="Kuo A."/>
            <person name="Salamov A."/>
            <person name="Lipzen A."/>
            <person name="Labutti K."/>
            <person name="Barry K."/>
            <person name="Miao Y."/>
            <person name="Rahimi M.J."/>
            <person name="Shen Q."/>
            <person name="Grigoriev I.V."/>
            <person name="Kubicek C.P."/>
            <person name="Druzhinina I.S."/>
        </authorList>
    </citation>
    <scope>NUCLEOTIDE SEQUENCE [LARGE SCALE GENOMIC DNA]</scope>
    <source>
        <strain evidence="4 5">ATCC 18648</strain>
    </source>
</reference>
<sequence length="467" mass="51716">MYRSPHKDDYTKYSNSKRLGTVIITIITIIFNNSSNNNKQRHRPPRLSPPASSMAHKPPRRGIVAAALFFLIASIYLCVTRLYMTGSSTSSTQQLHPNPPKEIHVQLTDADLPMTYGTFRRPSMDGLTLMADLPQSLVPTPENKRRLVFVGDIHGMDAALEALLQKVNFDPSRDHLIATGDMINKGPDSPGVVARLMRLNASAVRGNHEDRILLALAEAETQTGVSKELSSPDAEAHRGEAELLAVGRKLGKEQVEWLRKLPVILAVEPLRILVAHAGLVPGVRPELQDPWAVMNMRTLVYPREEMRKKEGGKKKNKNKAKRDADEESPAEASAAPPPSSSSSPSDSQPPSPSSEPEEEQGETLESIQQKDAYADREVAIPVESRDGEKWSTAWNRFQKRLKKSHRYTVVYGHDSKRGLREDRYTFGLDSGCVKGDALTALVVEAKEGGGRGEWTHTLVQVQCKDFA</sequence>
<gene>
    <name evidence="4" type="ORF">M440DRAFT_1442221</name>
</gene>
<dbReference type="Gene3D" id="3.60.21.10">
    <property type="match status" value="1"/>
</dbReference>
<keyword evidence="2" id="KW-1133">Transmembrane helix</keyword>
<keyword evidence="2" id="KW-0812">Transmembrane</keyword>
<evidence type="ECO:0000256" key="2">
    <source>
        <dbReference type="SAM" id="Phobius"/>
    </source>
</evidence>
<feature type="region of interest" description="Disordered" evidence="1">
    <location>
        <begin position="304"/>
        <end position="374"/>
    </location>
</feature>
<feature type="compositionally biased region" description="Low complexity" evidence="1">
    <location>
        <begin position="330"/>
        <end position="346"/>
    </location>
</feature>
<dbReference type="PANTHER" id="PTHR42850:SF4">
    <property type="entry name" value="ZINC-DEPENDENT ENDOPOLYPHOSPHATASE"/>
    <property type="match status" value="1"/>
</dbReference>
<protein>
    <submittedName>
        <fullName evidence="4">Metallo-dependent phosphatase</fullName>
    </submittedName>
</protein>
<dbReference type="OrthoDB" id="10267127at2759"/>
<dbReference type="GO" id="GO:0016791">
    <property type="term" value="F:phosphatase activity"/>
    <property type="evidence" value="ECO:0007669"/>
    <property type="project" value="TreeGrafter"/>
</dbReference>
<dbReference type="InterPro" id="IPR050126">
    <property type="entry name" value="Ap4A_hydrolase"/>
</dbReference>
<dbReference type="InterPro" id="IPR004843">
    <property type="entry name" value="Calcineurin-like_PHP"/>
</dbReference>
<evidence type="ECO:0000313" key="4">
    <source>
        <dbReference type="EMBL" id="PTB71919.1"/>
    </source>
</evidence>
<organism evidence="4 5">
    <name type="scientific">Trichoderma longibrachiatum ATCC 18648</name>
    <dbReference type="NCBI Taxonomy" id="983965"/>
    <lineage>
        <taxon>Eukaryota</taxon>
        <taxon>Fungi</taxon>
        <taxon>Dikarya</taxon>
        <taxon>Ascomycota</taxon>
        <taxon>Pezizomycotina</taxon>
        <taxon>Sordariomycetes</taxon>
        <taxon>Hypocreomycetidae</taxon>
        <taxon>Hypocreales</taxon>
        <taxon>Hypocreaceae</taxon>
        <taxon>Trichoderma</taxon>
    </lineage>
</organism>
<feature type="domain" description="Calcineurin-like phosphoesterase" evidence="3">
    <location>
        <begin position="146"/>
        <end position="313"/>
    </location>
</feature>
<dbReference type="CDD" id="cd00144">
    <property type="entry name" value="MPP_PPP_family"/>
    <property type="match status" value="1"/>
</dbReference>
<dbReference type="GO" id="GO:0006798">
    <property type="term" value="P:polyphosphate catabolic process"/>
    <property type="evidence" value="ECO:0007669"/>
    <property type="project" value="TreeGrafter"/>
</dbReference>
<dbReference type="Pfam" id="PF00149">
    <property type="entry name" value="Metallophos"/>
    <property type="match status" value="1"/>
</dbReference>